<dbReference type="KEGG" id="pis:Pisl_0014"/>
<dbReference type="OrthoDB" id="93530at2157"/>
<keyword evidence="1" id="KW-0812">Transmembrane</keyword>
<feature type="domain" description="TFIIB-type" evidence="2">
    <location>
        <begin position="4"/>
        <end position="34"/>
    </location>
</feature>
<dbReference type="RefSeq" id="WP_011761775.1">
    <property type="nucleotide sequence ID" value="NC_008701.1"/>
</dbReference>
<dbReference type="AlphaFoldDB" id="A1RQG6"/>
<proteinExistence type="predicted"/>
<dbReference type="InterPro" id="IPR013137">
    <property type="entry name" value="Znf_TFIIB"/>
</dbReference>
<keyword evidence="1" id="KW-1133">Transmembrane helix</keyword>
<accession>A1RQG6</accession>
<reference evidence="3" key="1">
    <citation type="submission" date="2006-12" db="EMBL/GenBank/DDBJ databases">
        <title>Complete sequence of Pyrobaculum islandicum DSM 4184.</title>
        <authorList>
            <person name="Copeland A."/>
            <person name="Lucas S."/>
            <person name="Lapidus A."/>
            <person name="Barry K."/>
            <person name="Detter J.C."/>
            <person name="Glavina del Rio T."/>
            <person name="Dalin E."/>
            <person name="Tice H."/>
            <person name="Pitluck S."/>
            <person name="Meincke L."/>
            <person name="Brettin T."/>
            <person name="Bruce D."/>
            <person name="Han C."/>
            <person name="Tapia R."/>
            <person name="Gilna P."/>
            <person name="Schmutz J."/>
            <person name="Larimer F."/>
            <person name="Land M."/>
            <person name="Hauser L."/>
            <person name="Kyrpides N."/>
            <person name="Mikhailova N."/>
            <person name="Cozen A.E."/>
            <person name="Fitz-Gibbon S.T."/>
            <person name="House C.H."/>
            <person name="Saltikov C."/>
            <person name="Lowe T."/>
            <person name="Richardson P."/>
        </authorList>
    </citation>
    <scope>NUCLEOTIDE SEQUENCE [LARGE SCALE GENOMIC DNA]</scope>
    <source>
        <strain evidence="3">DSM 4184</strain>
    </source>
</reference>
<evidence type="ECO:0000259" key="2">
    <source>
        <dbReference type="Pfam" id="PF08271"/>
    </source>
</evidence>
<name>A1RQG6_PYRIL</name>
<evidence type="ECO:0000256" key="1">
    <source>
        <dbReference type="SAM" id="Phobius"/>
    </source>
</evidence>
<keyword evidence="4" id="KW-1185">Reference proteome</keyword>
<evidence type="ECO:0000313" key="4">
    <source>
        <dbReference type="Proteomes" id="UP000002595"/>
    </source>
</evidence>
<gene>
    <name evidence="3" type="ordered locus">Pisl_0014</name>
</gene>
<feature type="transmembrane region" description="Helical" evidence="1">
    <location>
        <begin position="220"/>
        <end position="243"/>
    </location>
</feature>
<protein>
    <submittedName>
        <fullName evidence="3">Zinc finger, TFIIB-type domain protein</fullName>
    </submittedName>
</protein>
<keyword evidence="1" id="KW-0472">Membrane</keyword>
<dbReference type="STRING" id="384616.Pisl_0014"/>
<evidence type="ECO:0000313" key="3">
    <source>
        <dbReference type="EMBL" id="ABL87198.1"/>
    </source>
</evidence>
<feature type="transmembrane region" description="Helical" evidence="1">
    <location>
        <begin position="249"/>
        <end position="269"/>
    </location>
</feature>
<dbReference type="HOGENOM" id="CLU_992544_0_0_2"/>
<dbReference type="Proteomes" id="UP000002595">
    <property type="component" value="Chromosome"/>
</dbReference>
<dbReference type="GeneID" id="4618191"/>
<sequence length="280" mass="30698">MIVQCPYCGARYEAPPGRKFYVCPYCGTVVSEGRTYERVYIFKPSVDKTAAFRTALNFRPVGAPEDLPTASPTGAELHFLPLYLYHITFEPLPELETYAAALALSKPPFRLPKGYVFPARWRTPFKPSLERAGVFHQPDLEPEEAFRSLDEVVDEAKTYASVFKTRVEINWSFEGIVYYPFWLLIYQYGGRSYSALVDGAEGSLLYLEYPLSKRGRAGGLALGLAAASGSAAVGALAAFFLGLPPEPGAFGGGLAGLGAFIRLTTFAAARKGQYEGETRL</sequence>
<dbReference type="EMBL" id="CP000504">
    <property type="protein sequence ID" value="ABL87198.1"/>
    <property type="molecule type" value="Genomic_DNA"/>
</dbReference>
<dbReference type="Pfam" id="PF08271">
    <property type="entry name" value="Zn_Ribbon_TF"/>
    <property type="match status" value="1"/>
</dbReference>
<dbReference type="eggNOG" id="arCOG03776">
    <property type="taxonomic scope" value="Archaea"/>
</dbReference>
<organism evidence="3 4">
    <name type="scientific">Pyrobaculum islandicum (strain DSM 4184 / JCM 9189 / GEO3)</name>
    <dbReference type="NCBI Taxonomy" id="384616"/>
    <lineage>
        <taxon>Archaea</taxon>
        <taxon>Thermoproteota</taxon>
        <taxon>Thermoprotei</taxon>
        <taxon>Thermoproteales</taxon>
        <taxon>Thermoproteaceae</taxon>
        <taxon>Pyrobaculum</taxon>
    </lineage>
</organism>